<name>A0AAV4T2P2_CAEEX</name>
<evidence type="ECO:0000256" key="11">
    <source>
        <dbReference type="ARBA" id="ARBA00031313"/>
    </source>
</evidence>
<comment type="cofactor">
    <cofactor evidence="1">
        <name>FMN</name>
        <dbReference type="ChEBI" id="CHEBI:58210"/>
    </cofactor>
</comment>
<protein>
    <recommendedName>
        <fullName evidence="11">Cyanocobalamin reductase (cyanide-eliminating)</fullName>
    </recommendedName>
</protein>
<dbReference type="CDD" id="cd12959">
    <property type="entry name" value="MMACHC-like"/>
    <property type="match status" value="1"/>
</dbReference>
<evidence type="ECO:0000256" key="8">
    <source>
        <dbReference type="ARBA" id="ARBA00022827"/>
    </source>
</evidence>
<keyword evidence="8" id="KW-0274">FAD</keyword>
<evidence type="ECO:0000256" key="1">
    <source>
        <dbReference type="ARBA" id="ARBA00001917"/>
    </source>
</evidence>
<reference evidence="12 13" key="1">
    <citation type="submission" date="2021-06" db="EMBL/GenBank/DDBJ databases">
        <title>Caerostris extrusa draft genome.</title>
        <authorList>
            <person name="Kono N."/>
            <person name="Arakawa K."/>
        </authorList>
    </citation>
    <scope>NUCLEOTIDE SEQUENCE [LARGE SCALE GENOMIC DNA]</scope>
</reference>
<keyword evidence="7" id="KW-0288">FMN</keyword>
<comment type="caution">
    <text evidence="12">The sequence shown here is derived from an EMBL/GenBank/DDBJ whole genome shotgun (WGS) entry which is preliminary data.</text>
</comment>
<evidence type="ECO:0000256" key="3">
    <source>
        <dbReference type="ARBA" id="ARBA00004496"/>
    </source>
</evidence>
<gene>
    <name evidence="12" type="primary">MMACHC</name>
    <name evidence="12" type="ORF">CEXT_470651</name>
</gene>
<dbReference type="GO" id="GO:0032451">
    <property type="term" value="F:demethylase activity"/>
    <property type="evidence" value="ECO:0007669"/>
    <property type="project" value="TreeGrafter"/>
</dbReference>
<dbReference type="Proteomes" id="UP001054945">
    <property type="component" value="Unassembled WGS sequence"/>
</dbReference>
<evidence type="ECO:0000256" key="2">
    <source>
        <dbReference type="ARBA" id="ARBA00001974"/>
    </source>
</evidence>
<evidence type="ECO:0000313" key="13">
    <source>
        <dbReference type="Proteomes" id="UP001054945"/>
    </source>
</evidence>
<evidence type="ECO:0000256" key="7">
    <source>
        <dbReference type="ARBA" id="ARBA00022643"/>
    </source>
</evidence>
<keyword evidence="9" id="KW-0521">NADP</keyword>
<accession>A0AAV4T2P2</accession>
<sequence length="174" mass="19961">MVIVNCEDVIIYFEGTECNYGPLDLSFILFKIGWYNSFVRPTFKLNQNEDTVAFLIISSPKMFENAFIPFLQQMSNQLTGLNDPIDESFSNYNVKVVHDFELHPNRRPKIVMCVAHASGAAYLYHPNSMNISDEQKKKMFGVCLHPKYGGWFALRAVAFFENIQCPDLVRTSSL</sequence>
<evidence type="ECO:0000256" key="10">
    <source>
        <dbReference type="ARBA" id="ARBA00023002"/>
    </source>
</evidence>
<dbReference type="PANTHER" id="PTHR31457:SF2">
    <property type="entry name" value="CYANOCOBALAMIN REDUCTASE _ ALKYLCOBALAMIN DEALKYLASE"/>
    <property type="match status" value="1"/>
</dbReference>
<evidence type="ECO:0000313" key="12">
    <source>
        <dbReference type="EMBL" id="GIY39137.1"/>
    </source>
</evidence>
<dbReference type="GO" id="GO:0071949">
    <property type="term" value="F:FAD binding"/>
    <property type="evidence" value="ECO:0007669"/>
    <property type="project" value="TreeGrafter"/>
</dbReference>
<evidence type="ECO:0000256" key="4">
    <source>
        <dbReference type="ARBA" id="ARBA00007762"/>
    </source>
</evidence>
<evidence type="ECO:0000256" key="9">
    <source>
        <dbReference type="ARBA" id="ARBA00022857"/>
    </source>
</evidence>
<dbReference type="Pfam" id="PF16690">
    <property type="entry name" value="MMACHC"/>
    <property type="match status" value="1"/>
</dbReference>
<proteinExistence type="inferred from homology"/>
<keyword evidence="5" id="KW-0963">Cytoplasm</keyword>
<dbReference type="EMBL" id="BPLR01010411">
    <property type="protein sequence ID" value="GIY39137.1"/>
    <property type="molecule type" value="Genomic_DNA"/>
</dbReference>
<keyword evidence="13" id="KW-1185">Reference proteome</keyword>
<evidence type="ECO:0000256" key="6">
    <source>
        <dbReference type="ARBA" id="ARBA00022630"/>
    </source>
</evidence>
<comment type="cofactor">
    <cofactor evidence="2">
        <name>FAD</name>
        <dbReference type="ChEBI" id="CHEBI:57692"/>
    </cofactor>
</comment>
<dbReference type="GO" id="GO:0033787">
    <property type="term" value="F:cyanocobalamin reductase (cyanide-eliminating) (NADP+) activity"/>
    <property type="evidence" value="ECO:0007669"/>
    <property type="project" value="TreeGrafter"/>
</dbReference>
<organism evidence="12 13">
    <name type="scientific">Caerostris extrusa</name>
    <name type="common">Bark spider</name>
    <name type="synonym">Caerostris bankana</name>
    <dbReference type="NCBI Taxonomy" id="172846"/>
    <lineage>
        <taxon>Eukaryota</taxon>
        <taxon>Metazoa</taxon>
        <taxon>Ecdysozoa</taxon>
        <taxon>Arthropoda</taxon>
        <taxon>Chelicerata</taxon>
        <taxon>Arachnida</taxon>
        <taxon>Araneae</taxon>
        <taxon>Araneomorphae</taxon>
        <taxon>Entelegynae</taxon>
        <taxon>Araneoidea</taxon>
        <taxon>Araneidae</taxon>
        <taxon>Caerostris</taxon>
    </lineage>
</organism>
<dbReference type="AlphaFoldDB" id="A0AAV4T2P2"/>
<dbReference type="InterPro" id="IPR032037">
    <property type="entry name" value="MMACHC"/>
</dbReference>
<dbReference type="GO" id="GO:0009235">
    <property type="term" value="P:cobalamin metabolic process"/>
    <property type="evidence" value="ECO:0007669"/>
    <property type="project" value="TreeGrafter"/>
</dbReference>
<evidence type="ECO:0000256" key="5">
    <source>
        <dbReference type="ARBA" id="ARBA00022490"/>
    </source>
</evidence>
<comment type="similarity">
    <text evidence="4">Belongs to the MMACHC family.</text>
</comment>
<keyword evidence="10" id="KW-0560">Oxidoreductase</keyword>
<comment type="subcellular location">
    <subcellularLocation>
        <location evidence="3">Cytoplasm</location>
    </subcellularLocation>
</comment>
<dbReference type="GO" id="GO:0005737">
    <property type="term" value="C:cytoplasm"/>
    <property type="evidence" value="ECO:0007669"/>
    <property type="project" value="UniProtKB-SubCell"/>
</dbReference>
<dbReference type="PANTHER" id="PTHR31457">
    <property type="entry name" value="METHYLMALONIC ACIDURIA AND HOMOCYSTINURIA TYPE C PROTEIN"/>
    <property type="match status" value="1"/>
</dbReference>
<keyword evidence="6" id="KW-0285">Flavoprotein</keyword>